<evidence type="ECO:0000313" key="1">
    <source>
        <dbReference type="EMBL" id="APR03184.1"/>
    </source>
</evidence>
<dbReference type="OrthoDB" id="8451560at2"/>
<dbReference type="EMBL" id="CP018839">
    <property type="protein sequence ID" value="APR03184.1"/>
    <property type="molecule type" value="Genomic_DNA"/>
</dbReference>
<evidence type="ECO:0000313" key="2">
    <source>
        <dbReference type="Proteomes" id="UP000185739"/>
    </source>
</evidence>
<reference evidence="1 2" key="1">
    <citation type="submission" date="2016-12" db="EMBL/GenBank/DDBJ databases">
        <title>Complete genome sequence of Thauera chlorobenzoica, a Betaproteobacterium degrading haloaromatics anaerobically to CO2 and halides.</title>
        <authorList>
            <person name="Goris T."/>
            <person name="Mergelsberg M."/>
            <person name="Boll M."/>
        </authorList>
    </citation>
    <scope>NUCLEOTIDE SEQUENCE [LARGE SCALE GENOMIC DNA]</scope>
    <source>
        <strain evidence="1 2">3CB1</strain>
    </source>
</reference>
<protein>
    <submittedName>
        <fullName evidence="1">Uncharacterized protein</fullName>
    </submittedName>
</protein>
<dbReference type="NCBIfam" id="TIGR03758">
    <property type="entry name" value="conj_TIGR03758"/>
    <property type="match status" value="1"/>
</dbReference>
<keyword evidence="2" id="KW-1185">Reference proteome</keyword>
<dbReference type="RefSeq" id="WP_075146833.1">
    <property type="nucleotide sequence ID" value="NZ_CP018839.1"/>
</dbReference>
<dbReference type="STRING" id="96773.Tchl_0311"/>
<dbReference type="Pfam" id="PF11660">
    <property type="entry name" value="DUF3262"/>
    <property type="match status" value="1"/>
</dbReference>
<dbReference type="InterPro" id="IPR021676">
    <property type="entry name" value="DUF3262"/>
</dbReference>
<name>A0A1H5WEC4_9RHOO</name>
<gene>
    <name evidence="1" type="ORF">Tchl_0311</name>
</gene>
<dbReference type="AlphaFoldDB" id="A0A1H5WEC4"/>
<dbReference type="Proteomes" id="UP000185739">
    <property type="component" value="Chromosome"/>
</dbReference>
<organism evidence="1 2">
    <name type="scientific">Thauera chlorobenzoica</name>
    <dbReference type="NCBI Taxonomy" id="96773"/>
    <lineage>
        <taxon>Bacteria</taxon>
        <taxon>Pseudomonadati</taxon>
        <taxon>Pseudomonadota</taxon>
        <taxon>Betaproteobacteria</taxon>
        <taxon>Rhodocyclales</taxon>
        <taxon>Zoogloeaceae</taxon>
        <taxon>Thauera</taxon>
    </lineage>
</organism>
<proteinExistence type="predicted"/>
<sequence length="77" mass="8536">MNSAQLIAFQANSGITPSVMATALVGVVFAVLLLWGVWAIRTAYVGWAENRINQRQFLGVIVRFLAMYVVLTFFLLS</sequence>
<dbReference type="KEGG" id="tcl:Tchl_0311"/>
<accession>A0A1H5WEC4</accession>